<evidence type="ECO:0000313" key="1">
    <source>
        <dbReference type="EMBL" id="RDX55348.1"/>
    </source>
</evidence>
<accession>A0A371DS85</accession>
<name>A0A371DS85_9APHY</name>
<sequence>MAPIPKAADSPEEAIAPRPYLDLAAGSPCGEGSSQEDFPCTTNLPERGSYPLPGVCKAMVRMAVSCLQSLNQNVSTFKCVAAHYWSEDVRPADGSSN</sequence>
<gene>
    <name evidence="1" type="ORF">OH76DRAFT_733162</name>
</gene>
<reference evidence="1 2" key="1">
    <citation type="journal article" date="2018" name="Biotechnol. Biofuels">
        <title>Integrative visual omics of the white-rot fungus Polyporus brumalis exposes the biotechnological potential of its oxidative enzymes for delignifying raw plant biomass.</title>
        <authorList>
            <person name="Miyauchi S."/>
            <person name="Rancon A."/>
            <person name="Drula E."/>
            <person name="Hage H."/>
            <person name="Chaduli D."/>
            <person name="Favel A."/>
            <person name="Grisel S."/>
            <person name="Henrissat B."/>
            <person name="Herpoel-Gimbert I."/>
            <person name="Ruiz-Duenas F.J."/>
            <person name="Chevret D."/>
            <person name="Hainaut M."/>
            <person name="Lin J."/>
            <person name="Wang M."/>
            <person name="Pangilinan J."/>
            <person name="Lipzen A."/>
            <person name="Lesage-Meessen L."/>
            <person name="Navarro D."/>
            <person name="Riley R."/>
            <person name="Grigoriev I.V."/>
            <person name="Zhou S."/>
            <person name="Raouche S."/>
            <person name="Rosso M.N."/>
        </authorList>
    </citation>
    <scope>NUCLEOTIDE SEQUENCE [LARGE SCALE GENOMIC DNA]</scope>
    <source>
        <strain evidence="1 2">BRFM 1820</strain>
    </source>
</reference>
<dbReference type="EMBL" id="KZ857382">
    <property type="protein sequence ID" value="RDX55348.1"/>
    <property type="molecule type" value="Genomic_DNA"/>
</dbReference>
<evidence type="ECO:0000313" key="2">
    <source>
        <dbReference type="Proteomes" id="UP000256964"/>
    </source>
</evidence>
<protein>
    <submittedName>
        <fullName evidence="1">Uncharacterized protein</fullName>
    </submittedName>
</protein>
<keyword evidence="2" id="KW-1185">Reference proteome</keyword>
<proteinExistence type="predicted"/>
<dbReference type="AlphaFoldDB" id="A0A371DS85"/>
<dbReference type="Proteomes" id="UP000256964">
    <property type="component" value="Unassembled WGS sequence"/>
</dbReference>
<organism evidence="1 2">
    <name type="scientific">Lentinus brumalis</name>
    <dbReference type="NCBI Taxonomy" id="2498619"/>
    <lineage>
        <taxon>Eukaryota</taxon>
        <taxon>Fungi</taxon>
        <taxon>Dikarya</taxon>
        <taxon>Basidiomycota</taxon>
        <taxon>Agaricomycotina</taxon>
        <taxon>Agaricomycetes</taxon>
        <taxon>Polyporales</taxon>
        <taxon>Polyporaceae</taxon>
        <taxon>Lentinus</taxon>
    </lineage>
</organism>